<feature type="region of interest" description="Disordered" evidence="5">
    <location>
        <begin position="1"/>
        <end position="40"/>
    </location>
</feature>
<keyword evidence="2 4" id="KW-0863">Zinc-finger</keyword>
<evidence type="ECO:0000256" key="2">
    <source>
        <dbReference type="ARBA" id="ARBA00022771"/>
    </source>
</evidence>
<reference evidence="8 9" key="1">
    <citation type="submission" date="2018-10" db="EMBL/GenBank/DDBJ databases">
        <title>A high-quality apple genome assembly.</title>
        <authorList>
            <person name="Hu J."/>
        </authorList>
    </citation>
    <scope>NUCLEOTIDE SEQUENCE [LARGE SCALE GENOMIC DNA]</scope>
    <source>
        <strain evidence="9">cv. HFTH1</strain>
        <tissue evidence="8">Young leaf</tissue>
    </source>
</reference>
<keyword evidence="1" id="KW-0479">Metal-binding</keyword>
<keyword evidence="9" id="KW-1185">Reference proteome</keyword>
<feature type="region of interest" description="Disordered" evidence="5">
    <location>
        <begin position="360"/>
        <end position="436"/>
    </location>
</feature>
<evidence type="ECO:0008006" key="10">
    <source>
        <dbReference type="Google" id="ProtNLM"/>
    </source>
</evidence>
<evidence type="ECO:0000313" key="9">
    <source>
        <dbReference type="Proteomes" id="UP000290289"/>
    </source>
</evidence>
<dbReference type="Pfam" id="PF13639">
    <property type="entry name" value="zf-RING_2"/>
    <property type="match status" value="1"/>
</dbReference>
<dbReference type="InterPro" id="IPR017907">
    <property type="entry name" value="Znf_RING_CS"/>
</dbReference>
<feature type="compositionally biased region" description="Low complexity" evidence="5">
    <location>
        <begin position="391"/>
        <end position="400"/>
    </location>
</feature>
<sequence>MAGDTDSPSSPQNKRRKTLKSKIEEDPIPHEPQEPENSSSQRCPICFLDGGKVIRGEIDCCDHYFCFLCIMEWSKKESHCPLCRRRFTTIRRPPKDGVFARERVVKIPACDHAHHPSSNMAGQVLRHEEVSCQVCHGMADEYLLLLCDICDSAAHTYCVGLGNTVPEGDWFCLDCTTIRGEHDDNVDSSSDSDDEYLLGPSDPNISAFDIVQESYGHSSAANRYLPRIPRIPDHFALPVVRDRSTSIADEVITTPAETLPSVAASGARTLVHRRYVCTRVQELRENWNAIQSGSLSFTSSSIKSGCISSQKPKNGVIIHERSGQTQSSSSTSGQQPRNRDSCGLSDIDKAWKMMEIAKSRMDAGKKCSGSSVSTTSDSRKRTNVNPCFGTSSQAQSSSSAGCHRPINQVGCGTRDIKSKQHVHTNTGSSSGVQHPKVLSGISSASKEATNVTSSSDILRSQQLGACDGRKTGKESYKCSPREKETIRHQPVKLEKDTQFRVTPQDAVAPSEGPSARHMKQAAANIIHEQNRSACSVNEGAPSSFYAKPEISTSSSKLDAQKRNIGRGESCVEGQSRKDAKSEIASVVKVNLKMLTKDKPLGVDAFKEIARLSTHTIYGACGLKRSKSGMYSFPSLECPHTEQFQPPHKPSPMPNSCRACFDGFVKGVVSSILCGSAGSTKLSRAPS</sequence>
<dbReference type="GO" id="GO:0008270">
    <property type="term" value="F:zinc ion binding"/>
    <property type="evidence" value="ECO:0007669"/>
    <property type="project" value="UniProtKB-KW"/>
</dbReference>
<dbReference type="STRING" id="3750.A0A498JKM2"/>
<feature type="compositionally biased region" description="Low complexity" evidence="5">
    <location>
        <begin position="323"/>
        <end position="335"/>
    </location>
</feature>
<feature type="domain" description="PHD-type" evidence="6">
    <location>
        <begin position="129"/>
        <end position="178"/>
    </location>
</feature>
<dbReference type="PROSITE" id="PS50089">
    <property type="entry name" value="ZF_RING_2"/>
    <property type="match status" value="1"/>
</dbReference>
<dbReference type="InterPro" id="IPR019787">
    <property type="entry name" value="Znf_PHD-finger"/>
</dbReference>
<feature type="compositionally biased region" description="Basic and acidic residues" evidence="5">
    <location>
        <begin position="21"/>
        <end position="33"/>
    </location>
</feature>
<dbReference type="InterPro" id="IPR013083">
    <property type="entry name" value="Znf_RING/FYVE/PHD"/>
</dbReference>
<evidence type="ECO:0000313" key="8">
    <source>
        <dbReference type="EMBL" id="RXH96479.1"/>
    </source>
</evidence>
<protein>
    <recommendedName>
        <fullName evidence="10">RING-type domain-containing protein</fullName>
    </recommendedName>
</protein>
<dbReference type="InterPro" id="IPR001841">
    <property type="entry name" value="Znf_RING"/>
</dbReference>
<dbReference type="PANTHER" id="PTHR47177">
    <property type="entry name" value="F18C1.6 PROTEIN"/>
    <property type="match status" value="1"/>
</dbReference>
<dbReference type="Proteomes" id="UP000290289">
    <property type="component" value="Chromosome 6"/>
</dbReference>
<dbReference type="SMART" id="SM00249">
    <property type="entry name" value="PHD"/>
    <property type="match status" value="1"/>
</dbReference>
<dbReference type="KEGG" id="mdm:103437926"/>
<dbReference type="SMART" id="SM00184">
    <property type="entry name" value="RING"/>
    <property type="match status" value="2"/>
</dbReference>
<dbReference type="Pfam" id="PF00628">
    <property type="entry name" value="PHD"/>
    <property type="match status" value="1"/>
</dbReference>
<comment type="caution">
    <text evidence="8">The sequence shown here is derived from an EMBL/GenBank/DDBJ whole genome shotgun (WGS) entry which is preliminary data.</text>
</comment>
<accession>A0A498JKM2</accession>
<keyword evidence="3" id="KW-0862">Zinc</keyword>
<dbReference type="SUPFAM" id="SSF57850">
    <property type="entry name" value="RING/U-box"/>
    <property type="match status" value="1"/>
</dbReference>
<evidence type="ECO:0000256" key="1">
    <source>
        <dbReference type="ARBA" id="ARBA00022723"/>
    </source>
</evidence>
<dbReference type="InterPro" id="IPR001965">
    <property type="entry name" value="Znf_PHD"/>
</dbReference>
<dbReference type="InterPro" id="IPR011011">
    <property type="entry name" value="Znf_FYVE_PHD"/>
</dbReference>
<dbReference type="AlphaFoldDB" id="A0A498JKM2"/>
<dbReference type="OrthoDB" id="365379at2759"/>
<organism evidence="8 9">
    <name type="scientific">Malus domestica</name>
    <name type="common">Apple</name>
    <name type="synonym">Pyrus malus</name>
    <dbReference type="NCBI Taxonomy" id="3750"/>
    <lineage>
        <taxon>Eukaryota</taxon>
        <taxon>Viridiplantae</taxon>
        <taxon>Streptophyta</taxon>
        <taxon>Embryophyta</taxon>
        <taxon>Tracheophyta</taxon>
        <taxon>Spermatophyta</taxon>
        <taxon>Magnoliopsida</taxon>
        <taxon>eudicotyledons</taxon>
        <taxon>Gunneridae</taxon>
        <taxon>Pentapetalae</taxon>
        <taxon>rosids</taxon>
        <taxon>fabids</taxon>
        <taxon>Rosales</taxon>
        <taxon>Rosaceae</taxon>
        <taxon>Amygdaloideae</taxon>
        <taxon>Maleae</taxon>
        <taxon>Malus</taxon>
    </lineage>
</organism>
<evidence type="ECO:0000256" key="5">
    <source>
        <dbReference type="SAM" id="MobiDB-lite"/>
    </source>
</evidence>
<evidence type="ECO:0000259" key="7">
    <source>
        <dbReference type="PROSITE" id="PS50089"/>
    </source>
</evidence>
<gene>
    <name evidence="8" type="ORF">DVH24_008983</name>
</gene>
<evidence type="ECO:0000256" key="4">
    <source>
        <dbReference type="PROSITE-ProRule" id="PRU00175"/>
    </source>
</evidence>
<dbReference type="PROSITE" id="PS00518">
    <property type="entry name" value="ZF_RING_1"/>
    <property type="match status" value="1"/>
</dbReference>
<feature type="domain" description="RING-type" evidence="7">
    <location>
        <begin position="43"/>
        <end position="84"/>
    </location>
</feature>
<feature type="region of interest" description="Disordered" evidence="5">
    <location>
        <begin position="545"/>
        <end position="575"/>
    </location>
</feature>
<dbReference type="PANTHER" id="PTHR47177:SF4">
    <property type="entry name" value="OS06G0283200 PROTEIN"/>
    <property type="match status" value="1"/>
</dbReference>
<feature type="compositionally biased region" description="Polar residues" evidence="5">
    <location>
        <begin position="1"/>
        <end position="12"/>
    </location>
</feature>
<dbReference type="SUPFAM" id="SSF57903">
    <property type="entry name" value="FYVE/PHD zinc finger"/>
    <property type="match status" value="1"/>
</dbReference>
<name>A0A498JKM2_MALDO</name>
<dbReference type="Gene3D" id="3.30.40.10">
    <property type="entry name" value="Zinc/RING finger domain, C3HC4 (zinc finger)"/>
    <property type="match status" value="2"/>
</dbReference>
<dbReference type="PROSITE" id="PS50016">
    <property type="entry name" value="ZF_PHD_2"/>
    <property type="match status" value="1"/>
</dbReference>
<proteinExistence type="predicted"/>
<feature type="compositionally biased region" description="Polar residues" evidence="5">
    <location>
        <begin position="423"/>
        <end position="432"/>
    </location>
</feature>
<dbReference type="EMBL" id="RDQH01000332">
    <property type="protein sequence ID" value="RXH96479.1"/>
    <property type="molecule type" value="Genomic_DNA"/>
</dbReference>
<feature type="region of interest" description="Disordered" evidence="5">
    <location>
        <begin position="321"/>
        <end position="345"/>
    </location>
</feature>
<evidence type="ECO:0000256" key="3">
    <source>
        <dbReference type="ARBA" id="ARBA00022833"/>
    </source>
</evidence>
<evidence type="ECO:0000259" key="6">
    <source>
        <dbReference type="PROSITE" id="PS50016"/>
    </source>
</evidence>